<comment type="subcellular location">
    <subcellularLocation>
        <location evidence="1">Secreted</location>
    </subcellularLocation>
</comment>
<keyword evidence="5 9" id="KW-0378">Hydrolase</keyword>
<evidence type="ECO:0000256" key="5">
    <source>
        <dbReference type="ARBA" id="ARBA00022801"/>
    </source>
</evidence>
<evidence type="ECO:0000259" key="12">
    <source>
        <dbReference type="Pfam" id="PF00082"/>
    </source>
</evidence>
<evidence type="ECO:0000256" key="3">
    <source>
        <dbReference type="ARBA" id="ARBA00022670"/>
    </source>
</evidence>
<organism evidence="15 16">
    <name type="scientific">Leersia perrieri</name>
    <dbReference type="NCBI Taxonomy" id="77586"/>
    <lineage>
        <taxon>Eukaryota</taxon>
        <taxon>Viridiplantae</taxon>
        <taxon>Streptophyta</taxon>
        <taxon>Embryophyta</taxon>
        <taxon>Tracheophyta</taxon>
        <taxon>Spermatophyta</taxon>
        <taxon>Magnoliopsida</taxon>
        <taxon>Liliopsida</taxon>
        <taxon>Poales</taxon>
        <taxon>Poaceae</taxon>
        <taxon>BOP clade</taxon>
        <taxon>Oryzoideae</taxon>
        <taxon>Oryzeae</taxon>
        <taxon>Oryzinae</taxon>
        <taxon>Leersia</taxon>
    </lineage>
</organism>
<evidence type="ECO:0000256" key="8">
    <source>
        <dbReference type="PIRSR" id="PIRSR615500-1"/>
    </source>
</evidence>
<accession>A0A0D9X325</accession>
<dbReference type="Gene3D" id="3.50.30.30">
    <property type="match status" value="1"/>
</dbReference>
<evidence type="ECO:0000256" key="6">
    <source>
        <dbReference type="ARBA" id="ARBA00022825"/>
    </source>
</evidence>
<dbReference type="InterPro" id="IPR041469">
    <property type="entry name" value="Subtilisin-like_FN3"/>
</dbReference>
<dbReference type="InterPro" id="IPR037045">
    <property type="entry name" value="S8pro/Inhibitor_I9_sf"/>
</dbReference>
<evidence type="ECO:0000313" key="15">
    <source>
        <dbReference type="EnsemblPlants" id="LPERR07G23590.1"/>
    </source>
</evidence>
<keyword evidence="6 9" id="KW-0720">Serine protease</keyword>
<dbReference type="AlphaFoldDB" id="A0A0D9X325"/>
<feature type="domain" description="Peptidase S8/S53" evidence="12">
    <location>
        <begin position="149"/>
        <end position="586"/>
    </location>
</feature>
<dbReference type="InterPro" id="IPR045051">
    <property type="entry name" value="SBT"/>
</dbReference>
<dbReference type="PANTHER" id="PTHR10795">
    <property type="entry name" value="PROPROTEIN CONVERTASE SUBTILISIN/KEXIN"/>
    <property type="match status" value="1"/>
</dbReference>
<feature type="signal peptide" evidence="11">
    <location>
        <begin position="1"/>
        <end position="23"/>
    </location>
</feature>
<dbReference type="Gramene" id="LPERR07G23590.1">
    <property type="protein sequence ID" value="LPERR07G23590.1"/>
    <property type="gene ID" value="LPERR07G23590"/>
</dbReference>
<dbReference type="CDD" id="cd02120">
    <property type="entry name" value="PA_subtilisin_like"/>
    <property type="match status" value="1"/>
</dbReference>
<dbReference type="Gene3D" id="3.30.70.80">
    <property type="entry name" value="Peptidase S8 propeptide/proteinase inhibitor I9"/>
    <property type="match status" value="1"/>
</dbReference>
<dbReference type="GO" id="GO:0006508">
    <property type="term" value="P:proteolysis"/>
    <property type="evidence" value="ECO:0007669"/>
    <property type="project" value="UniProtKB-KW"/>
</dbReference>
<evidence type="ECO:0000256" key="2">
    <source>
        <dbReference type="ARBA" id="ARBA00011073"/>
    </source>
</evidence>
<dbReference type="Proteomes" id="UP000032180">
    <property type="component" value="Chromosome 7"/>
</dbReference>
<dbReference type="Pfam" id="PF05922">
    <property type="entry name" value="Inhibitor_I9"/>
    <property type="match status" value="1"/>
</dbReference>
<dbReference type="PRINTS" id="PR00723">
    <property type="entry name" value="SUBTILISIN"/>
</dbReference>
<dbReference type="InterPro" id="IPR015500">
    <property type="entry name" value="Peptidase_S8_subtilisin-rel"/>
</dbReference>
<dbReference type="InterPro" id="IPR023828">
    <property type="entry name" value="Peptidase_S8_Ser-AS"/>
</dbReference>
<protein>
    <recommendedName>
        <fullName evidence="17">Subtilisin-like protease</fullName>
    </recommendedName>
</protein>
<dbReference type="Gene3D" id="2.60.40.2310">
    <property type="match status" value="1"/>
</dbReference>
<keyword evidence="3 9" id="KW-0645">Protease</keyword>
<feature type="chain" id="PRO_5002349774" description="Subtilisin-like protease" evidence="11">
    <location>
        <begin position="24"/>
        <end position="792"/>
    </location>
</feature>
<feature type="domain" description="Inhibitor I9" evidence="13">
    <location>
        <begin position="45"/>
        <end position="122"/>
    </location>
</feature>
<evidence type="ECO:0000256" key="7">
    <source>
        <dbReference type="ARBA" id="ARBA00023180"/>
    </source>
</evidence>
<dbReference type="InterPro" id="IPR023827">
    <property type="entry name" value="Peptidase_S8_Asp-AS"/>
</dbReference>
<dbReference type="eggNOG" id="ENOG502QPQR">
    <property type="taxonomic scope" value="Eukaryota"/>
</dbReference>
<keyword evidence="7" id="KW-0325">Glycoprotein</keyword>
<name>A0A0D9X325_9ORYZ</name>
<dbReference type="CDD" id="cd04852">
    <property type="entry name" value="Peptidases_S8_3"/>
    <property type="match status" value="1"/>
</dbReference>
<evidence type="ECO:0000313" key="16">
    <source>
        <dbReference type="Proteomes" id="UP000032180"/>
    </source>
</evidence>
<proteinExistence type="inferred from homology"/>
<reference evidence="15" key="3">
    <citation type="submission" date="2015-04" db="UniProtKB">
        <authorList>
            <consortium name="EnsemblPlants"/>
        </authorList>
    </citation>
    <scope>IDENTIFICATION</scope>
</reference>
<evidence type="ECO:0000256" key="9">
    <source>
        <dbReference type="PROSITE-ProRule" id="PRU01240"/>
    </source>
</evidence>
<reference evidence="16" key="2">
    <citation type="submission" date="2013-12" db="EMBL/GenBank/DDBJ databases">
        <authorList>
            <person name="Yu Y."/>
            <person name="Lee S."/>
            <person name="de Baynast K."/>
            <person name="Wissotski M."/>
            <person name="Liu L."/>
            <person name="Talag J."/>
            <person name="Goicoechea J."/>
            <person name="Angelova A."/>
            <person name="Jetty R."/>
            <person name="Kudrna D."/>
            <person name="Golser W."/>
            <person name="Rivera L."/>
            <person name="Zhang J."/>
            <person name="Wing R."/>
        </authorList>
    </citation>
    <scope>NUCLEOTIDE SEQUENCE</scope>
</reference>
<evidence type="ECO:0000256" key="1">
    <source>
        <dbReference type="ARBA" id="ARBA00004613"/>
    </source>
</evidence>
<dbReference type="STRING" id="77586.A0A0D9X325"/>
<evidence type="ECO:0000256" key="4">
    <source>
        <dbReference type="ARBA" id="ARBA00022729"/>
    </source>
</evidence>
<evidence type="ECO:0000259" key="14">
    <source>
        <dbReference type="Pfam" id="PF17766"/>
    </source>
</evidence>
<keyword evidence="4 11" id="KW-0732">Signal</keyword>
<dbReference type="PROSITE" id="PS00136">
    <property type="entry name" value="SUBTILASE_ASP"/>
    <property type="match status" value="1"/>
</dbReference>
<feature type="active site" description="Charge relay system" evidence="8 9">
    <location>
        <position position="214"/>
    </location>
</feature>
<dbReference type="PROSITE" id="PS51892">
    <property type="entry name" value="SUBTILASE"/>
    <property type="match status" value="1"/>
</dbReference>
<dbReference type="GO" id="GO:0005576">
    <property type="term" value="C:extracellular region"/>
    <property type="evidence" value="ECO:0007669"/>
    <property type="project" value="UniProtKB-SubCell"/>
</dbReference>
<dbReference type="InterPro" id="IPR010259">
    <property type="entry name" value="S8pro/Inhibitor_I9"/>
</dbReference>
<evidence type="ECO:0000256" key="11">
    <source>
        <dbReference type="SAM" id="SignalP"/>
    </source>
</evidence>
<feature type="domain" description="Subtilisin-like protease fibronectin type-III" evidence="14">
    <location>
        <begin position="664"/>
        <end position="764"/>
    </location>
</feature>
<dbReference type="GO" id="GO:0004252">
    <property type="term" value="F:serine-type endopeptidase activity"/>
    <property type="evidence" value="ECO:0007669"/>
    <property type="project" value="UniProtKB-UniRule"/>
</dbReference>
<dbReference type="HOGENOM" id="CLU_000625_4_5_1"/>
<sequence>MASLLPLIPLLIAFIISPNPALCYINPSAKTLNNNAPNSSGRRTYIVFVEPPPVSHVDGDRRRWHESFLPATHLADESPRLVHSYGEVFSGFAARLTAGELDAVSNTPGFVHAFPDTMLHLMTTHSPEFLGLTRNAGAAADVWRDTGYGKGVIVGVLDTGIHAPHPSFDDHGVSPPPARWKGSCAGHGVRCNNKLIGAKSFAGADNDTSDAAGHGTHTSSTAAGNFVDGASVNGGVGNGTTAGIAPGAHLAMYKVCGGDGQCTGSALLAGIEEAITDGVDILSISLGSTIPLKFEEDPLAIGAFTAVAKGITVVVAAGNSGPFVGSVFNEAPWLFTVAAGSIDRQFSAVTKLGNGKVVNGETLYQSKKSTISRKSYPLFYSDGTRLCKFIERTRDVVGGKIVLCELDSSSSLFKQLIDQFKEAGVAGVVVINSEVDGYATVLSDLGSDVVQVTAADGNATAAYVAAAKGKKAAAASVAFKDTVVGVRPAPTVASFSSRGPSVHNPGVLKPDILAPGLNILAAWPPHLATGGDAGVNAARAATFSVESGTSMATPHVSGVAALVKSAHPGWSPAAIKSAIMTSSDDVDNTGGPILDEHHAVAGAYLAGAGHVNPARAVDPGLVYNIAVDDYAGYICTLAGENALKIIAQNSSLRCKNLPKISQTQLNYPAITLSVESSTASRTVTNVGPANSTYTANLTMMIGNSSSSVRVSVSPEKLVFGKAEEKKTFTVRVTARGRESGKRVVEEGSLSWVSEKHVVRSPVLVVSGGGGGASAPPPPATATAQLRDFHGLF</sequence>
<dbReference type="InterPro" id="IPR034197">
    <property type="entry name" value="Peptidases_S8_3"/>
</dbReference>
<evidence type="ECO:0008006" key="17">
    <source>
        <dbReference type="Google" id="ProtNLM"/>
    </source>
</evidence>
<dbReference type="InterPro" id="IPR036852">
    <property type="entry name" value="Peptidase_S8/S53_dom_sf"/>
</dbReference>
<dbReference type="SUPFAM" id="SSF52743">
    <property type="entry name" value="Subtilisin-like"/>
    <property type="match status" value="1"/>
</dbReference>
<dbReference type="EnsemblPlants" id="LPERR07G23590.1">
    <property type="protein sequence ID" value="LPERR07G23590.1"/>
    <property type="gene ID" value="LPERR07G23590"/>
</dbReference>
<reference evidence="15 16" key="1">
    <citation type="submission" date="2012-08" db="EMBL/GenBank/DDBJ databases">
        <title>Oryza genome evolution.</title>
        <authorList>
            <person name="Wing R.A."/>
        </authorList>
    </citation>
    <scope>NUCLEOTIDE SEQUENCE</scope>
</reference>
<comment type="similarity">
    <text evidence="2 9 10">Belongs to the peptidase S8 family.</text>
</comment>
<evidence type="ECO:0000259" key="13">
    <source>
        <dbReference type="Pfam" id="PF05922"/>
    </source>
</evidence>
<dbReference type="Pfam" id="PF00082">
    <property type="entry name" value="Peptidase_S8"/>
    <property type="match status" value="1"/>
</dbReference>
<dbReference type="MEROPS" id="S08.150"/>
<dbReference type="Gene3D" id="3.40.50.200">
    <property type="entry name" value="Peptidase S8/S53 domain"/>
    <property type="match status" value="1"/>
</dbReference>
<keyword evidence="16" id="KW-1185">Reference proteome</keyword>
<feature type="active site" description="Charge relay system" evidence="8 9">
    <location>
        <position position="158"/>
    </location>
</feature>
<dbReference type="InterPro" id="IPR000209">
    <property type="entry name" value="Peptidase_S8/S53_dom"/>
</dbReference>
<dbReference type="PROSITE" id="PS00138">
    <property type="entry name" value="SUBTILASE_SER"/>
    <property type="match status" value="1"/>
</dbReference>
<evidence type="ECO:0000256" key="10">
    <source>
        <dbReference type="RuleBase" id="RU003355"/>
    </source>
</evidence>
<dbReference type="Pfam" id="PF17766">
    <property type="entry name" value="fn3_6"/>
    <property type="match status" value="1"/>
</dbReference>
<feature type="active site" description="Charge relay system" evidence="8 9">
    <location>
        <position position="550"/>
    </location>
</feature>